<feature type="domain" description="C2H2-type" evidence="9">
    <location>
        <begin position="316"/>
        <end position="346"/>
    </location>
</feature>
<evidence type="ECO:0000259" key="9">
    <source>
        <dbReference type="PROSITE" id="PS50157"/>
    </source>
</evidence>
<keyword evidence="4 7" id="KW-0863">Zinc-finger</keyword>
<dbReference type="GO" id="GO:0008270">
    <property type="term" value="F:zinc ion binding"/>
    <property type="evidence" value="ECO:0007669"/>
    <property type="project" value="UniProtKB-KW"/>
</dbReference>
<keyword evidence="2" id="KW-0645">Protease</keyword>
<dbReference type="Pfam" id="PF01546">
    <property type="entry name" value="Peptidase_M20"/>
    <property type="match status" value="1"/>
</dbReference>
<keyword evidence="5" id="KW-0378">Hydrolase</keyword>
<dbReference type="InterPro" id="IPR011650">
    <property type="entry name" value="Peptidase_M20_dimer"/>
</dbReference>
<comment type="similarity">
    <text evidence="1">Belongs to the peptidase M20A family.</text>
</comment>
<evidence type="ECO:0000256" key="5">
    <source>
        <dbReference type="ARBA" id="ARBA00022801"/>
    </source>
</evidence>
<feature type="compositionally biased region" description="Low complexity" evidence="8">
    <location>
        <begin position="501"/>
        <end position="510"/>
    </location>
</feature>
<dbReference type="GO" id="GO:0000328">
    <property type="term" value="C:fungal-type vacuole lumen"/>
    <property type="evidence" value="ECO:0007669"/>
    <property type="project" value="TreeGrafter"/>
</dbReference>
<dbReference type="InterPro" id="IPR036264">
    <property type="entry name" value="Bact_exopeptidase_dim_dom"/>
</dbReference>
<evidence type="ECO:0000256" key="6">
    <source>
        <dbReference type="ARBA" id="ARBA00022833"/>
    </source>
</evidence>
<feature type="compositionally biased region" description="Basic and acidic residues" evidence="8">
    <location>
        <begin position="419"/>
        <end position="431"/>
    </location>
</feature>
<dbReference type="InterPro" id="IPR013087">
    <property type="entry name" value="Znf_C2H2_type"/>
</dbReference>
<name>A0A8H3V397_VENIN</name>
<dbReference type="InterPro" id="IPR036236">
    <property type="entry name" value="Znf_C2H2_sf"/>
</dbReference>
<dbReference type="GO" id="GO:0004180">
    <property type="term" value="F:carboxypeptidase activity"/>
    <property type="evidence" value="ECO:0007669"/>
    <property type="project" value="TreeGrafter"/>
</dbReference>
<feature type="region of interest" description="Disordered" evidence="8">
    <location>
        <begin position="535"/>
        <end position="556"/>
    </location>
</feature>
<dbReference type="PROSITE" id="PS00028">
    <property type="entry name" value="ZINC_FINGER_C2H2_1"/>
    <property type="match status" value="1"/>
</dbReference>
<dbReference type="InterPro" id="IPR001261">
    <property type="entry name" value="ArgE/DapE_CS"/>
</dbReference>
<dbReference type="AlphaFoldDB" id="A0A8H3V397"/>
<proteinExistence type="inferred from homology"/>
<keyword evidence="3" id="KW-0479">Metal-binding</keyword>
<dbReference type="PANTHER" id="PTHR45962:SF1">
    <property type="entry name" value="N-FATTY-ACYL-AMINO ACID SYNTHASE_HYDROLASE PM20D1"/>
    <property type="match status" value="1"/>
</dbReference>
<dbReference type="PROSITE" id="PS50157">
    <property type="entry name" value="ZINC_FINGER_C2H2_2"/>
    <property type="match status" value="2"/>
</dbReference>
<feature type="compositionally biased region" description="Polar residues" evidence="8">
    <location>
        <begin position="18"/>
        <end position="29"/>
    </location>
</feature>
<dbReference type="Gene3D" id="3.30.70.360">
    <property type="match status" value="1"/>
</dbReference>
<evidence type="ECO:0000313" key="11">
    <source>
        <dbReference type="Proteomes" id="UP000433883"/>
    </source>
</evidence>
<dbReference type="FunFam" id="3.40.630.10:FF:000027">
    <property type="entry name" value="N-fatty-acyl-amino acid synthase/hydrolase PM20D1"/>
    <property type="match status" value="1"/>
</dbReference>
<dbReference type="SUPFAM" id="SSF55031">
    <property type="entry name" value="Bacterial exopeptidase dimerisation domain"/>
    <property type="match status" value="1"/>
</dbReference>
<organism evidence="10 11">
    <name type="scientific">Venturia inaequalis</name>
    <name type="common">Apple scab fungus</name>
    <dbReference type="NCBI Taxonomy" id="5025"/>
    <lineage>
        <taxon>Eukaryota</taxon>
        <taxon>Fungi</taxon>
        <taxon>Dikarya</taxon>
        <taxon>Ascomycota</taxon>
        <taxon>Pezizomycotina</taxon>
        <taxon>Dothideomycetes</taxon>
        <taxon>Pleosporomycetidae</taxon>
        <taxon>Venturiales</taxon>
        <taxon>Venturiaceae</taxon>
        <taxon>Venturia</taxon>
    </lineage>
</organism>
<feature type="compositionally biased region" description="Polar residues" evidence="8">
    <location>
        <begin position="45"/>
        <end position="54"/>
    </location>
</feature>
<accession>A0A8H3V397</accession>
<evidence type="ECO:0000256" key="1">
    <source>
        <dbReference type="ARBA" id="ARBA00006247"/>
    </source>
</evidence>
<gene>
    <name evidence="10" type="ORF">BLS_008553</name>
</gene>
<dbReference type="PANTHER" id="PTHR45962">
    <property type="entry name" value="N-FATTY-ACYL-AMINO ACID SYNTHASE/HYDROLASE PM20D1"/>
    <property type="match status" value="1"/>
</dbReference>
<dbReference type="EMBL" id="WNWQ01000073">
    <property type="protein sequence ID" value="KAE9980610.1"/>
    <property type="molecule type" value="Genomic_DNA"/>
</dbReference>
<dbReference type="SMART" id="SM00355">
    <property type="entry name" value="ZnF_C2H2"/>
    <property type="match status" value="2"/>
</dbReference>
<sequence>MAFHRQGRMTPTLGPITQDDTQVAQQHSMAQPGPPHFQYPPRHPSNLSLETSHLQHQHDSHPSTPAFEFPPHPSFQQDLQSEPQANTPIFEFPQQSQPLPSPHSPRPSPRIPQHSHFHQGQQLQGPCDEAVRKLKESVEAVYGPGSNVFINILPTPIATPHKRISQAPMSQIDPAPIPLDFEAVDGLGLEPPNSNQGFEFHSSHEGSYYSPVGNSPDKSPWHSPPQQPMNSYMEPPPQLSFDDHPLLSHSHFSSSQTTLADVEPMYSPAHGGYSPDRSPRQLSVADLNLDATIVDTNISSEEVAALIEHDTTTNTFKCLFDGCNKAGFQRRENVRSHVQTHLGDRPYMCIHCKKTFVRPHDLKRHAKIHSGVKPYQCPCGQEFVRQDALTRHRQRGSCSGAFPDAVPKTPARRGRPRKNRPELEKRVDKATRTRRMNATREYKLDEYSSSAGSGSESENSPSPQPETQTFDFGALDASGGLGGLEDSKPKDSDQTGSTEPFSFNNFSASSPCDDDYSSPFDPMAAAEDMLFQLSASSSSNNNNPTPPDSPSGGEPLIMDPMSMVSSADDIFFGTATDLKVENNAFENSAFWGLDDVIMAEKQLPDIHSPLAGSSPLSPAPPPQPSTLKRRLTIIALCIVSLWIPTHWISDRYDISRSRVGKSSDPIIASSSSCQQVPPLFPEVTSRELADMDVFIAGDVFRNESIHRLGGAVRIPTQSFDDMGAIGVDKRWDIFYEMEMYLEAQFPGVHEHLGKEVVNEHGLVFTWAGSEGGLKPLVLMAHQDVVPVPDDTVGSWTFPPFGGVFDGKFVWGRGASDCKNSLVGILEAVEELVKAGFRPRRTVVLSFGFDEEISGMEGAGHLAPFLLERFGKDGVAAIVDEGAGVNTLFGTHFATPGVAEKGYVDVEVIVRMPGGHSSIPPDHNGIGVMSELITHVESNLYSPHLDSQNPYLGLLQCGAAHSPSFPSKLKKLLSKHSSKSSAQTCSKGKKETKDELAIEAAKASPGIKYLMTTSVAVDVIKGGVKTNALPERTKAIINHRINIGSHPSDAKARIASLANTIAEKYNLTLHAFPTNASQGETPSSITLRTDSTELDTAPVTPTEVDGVTPYSVLSGTTRALYGEAMIVAPGIMTGNTDTRYYWDLTKHIFRYMPGWDPEEEGLGNM</sequence>
<dbReference type="Proteomes" id="UP000433883">
    <property type="component" value="Unassembled WGS sequence"/>
</dbReference>
<keyword evidence="6" id="KW-0862">Zinc</keyword>
<dbReference type="Gene3D" id="3.30.160.60">
    <property type="entry name" value="Classic Zinc Finger"/>
    <property type="match status" value="3"/>
</dbReference>
<feature type="region of interest" description="Disordered" evidence="8">
    <location>
        <begin position="194"/>
        <end position="236"/>
    </location>
</feature>
<dbReference type="Pfam" id="PF07687">
    <property type="entry name" value="M20_dimer"/>
    <property type="match status" value="1"/>
</dbReference>
<dbReference type="Gene3D" id="3.40.630.10">
    <property type="entry name" value="Zn peptidases"/>
    <property type="match status" value="1"/>
</dbReference>
<evidence type="ECO:0000256" key="3">
    <source>
        <dbReference type="ARBA" id="ARBA00022723"/>
    </source>
</evidence>
<reference evidence="10 11" key="1">
    <citation type="submission" date="2019-11" db="EMBL/GenBank/DDBJ databases">
        <title>Venturia inaequalis Genome Resource.</title>
        <authorList>
            <person name="Lichtner F.J."/>
        </authorList>
    </citation>
    <scope>NUCLEOTIDE SEQUENCE [LARGE SCALE GENOMIC DNA]</scope>
    <source>
        <strain evidence="10">Bline_iso_100314</strain>
    </source>
</reference>
<evidence type="ECO:0000256" key="8">
    <source>
        <dbReference type="SAM" id="MobiDB-lite"/>
    </source>
</evidence>
<dbReference type="InterPro" id="IPR002933">
    <property type="entry name" value="Peptidase_M20"/>
</dbReference>
<protein>
    <recommendedName>
        <fullName evidence="9">C2H2-type domain-containing protein</fullName>
    </recommendedName>
</protein>
<dbReference type="FunFam" id="3.30.160.60:FF:002343">
    <property type="entry name" value="Zinc finger protein 33A"/>
    <property type="match status" value="1"/>
</dbReference>
<feature type="compositionally biased region" description="Polar residues" evidence="8">
    <location>
        <begin position="74"/>
        <end position="87"/>
    </location>
</feature>
<dbReference type="GO" id="GO:0051603">
    <property type="term" value="P:proteolysis involved in protein catabolic process"/>
    <property type="evidence" value="ECO:0007669"/>
    <property type="project" value="TreeGrafter"/>
</dbReference>
<feature type="region of interest" description="Disordered" evidence="8">
    <location>
        <begin position="1"/>
        <end position="123"/>
    </location>
</feature>
<dbReference type="PROSITE" id="PS00759">
    <property type="entry name" value="ARGE_DAPE_CPG2_2"/>
    <property type="match status" value="1"/>
</dbReference>
<feature type="domain" description="C2H2-type" evidence="9">
    <location>
        <begin position="347"/>
        <end position="374"/>
    </location>
</feature>
<dbReference type="InterPro" id="IPR047177">
    <property type="entry name" value="Pept_M20A"/>
</dbReference>
<comment type="caution">
    <text evidence="10">The sequence shown here is derived from an EMBL/GenBank/DDBJ whole genome shotgun (WGS) entry which is preliminary data.</text>
</comment>
<dbReference type="SUPFAM" id="SSF53187">
    <property type="entry name" value="Zn-dependent exopeptidases"/>
    <property type="match status" value="1"/>
</dbReference>
<evidence type="ECO:0000256" key="4">
    <source>
        <dbReference type="ARBA" id="ARBA00022771"/>
    </source>
</evidence>
<evidence type="ECO:0000256" key="7">
    <source>
        <dbReference type="PROSITE-ProRule" id="PRU00042"/>
    </source>
</evidence>
<feature type="region of interest" description="Disordered" evidence="8">
    <location>
        <begin position="394"/>
        <end position="521"/>
    </location>
</feature>
<feature type="compositionally biased region" description="Pro residues" evidence="8">
    <location>
        <begin position="32"/>
        <end position="43"/>
    </location>
</feature>
<feature type="compositionally biased region" description="Pro residues" evidence="8">
    <location>
        <begin position="99"/>
        <end position="110"/>
    </location>
</feature>
<dbReference type="CDD" id="cd05674">
    <property type="entry name" value="M20_yscS"/>
    <property type="match status" value="1"/>
</dbReference>
<feature type="compositionally biased region" description="Low complexity" evidence="8">
    <location>
        <begin position="448"/>
        <end position="461"/>
    </location>
</feature>
<evidence type="ECO:0000256" key="2">
    <source>
        <dbReference type="ARBA" id="ARBA00022670"/>
    </source>
</evidence>
<evidence type="ECO:0000313" key="10">
    <source>
        <dbReference type="EMBL" id="KAE9980610.1"/>
    </source>
</evidence>
<dbReference type="SUPFAM" id="SSF57667">
    <property type="entry name" value="beta-beta-alpha zinc fingers"/>
    <property type="match status" value="1"/>
</dbReference>